<dbReference type="SMART" id="SM00731">
    <property type="entry name" value="SprT"/>
    <property type="match status" value="1"/>
</dbReference>
<dbReference type="PANTHER" id="PTHR23099">
    <property type="entry name" value="TRANSCRIPTIONAL REGULATOR"/>
    <property type="match status" value="1"/>
</dbReference>
<evidence type="ECO:0000256" key="1">
    <source>
        <dbReference type="SAM" id="MobiDB-lite"/>
    </source>
</evidence>
<reference evidence="3 4" key="1">
    <citation type="journal article" date="2007" name="Nature">
        <title>Evolution of genes and genomes on the Drosophila phylogeny.</title>
        <authorList>
            <consortium name="Drosophila 12 Genomes Consortium"/>
            <person name="Clark A.G."/>
            <person name="Eisen M.B."/>
            <person name="Smith D.R."/>
            <person name="Bergman C.M."/>
            <person name="Oliver B."/>
            <person name="Markow T.A."/>
            <person name="Kaufman T.C."/>
            <person name="Kellis M."/>
            <person name="Gelbart W."/>
            <person name="Iyer V.N."/>
            <person name="Pollard D.A."/>
            <person name="Sackton T.B."/>
            <person name="Larracuente A.M."/>
            <person name="Singh N.D."/>
            <person name="Abad J.P."/>
            <person name="Abt D.N."/>
            <person name="Adryan B."/>
            <person name="Aguade M."/>
            <person name="Akashi H."/>
            <person name="Anderson W.W."/>
            <person name="Aquadro C.F."/>
            <person name="Ardell D.H."/>
            <person name="Arguello R."/>
            <person name="Artieri C.G."/>
            <person name="Barbash D.A."/>
            <person name="Barker D."/>
            <person name="Barsanti P."/>
            <person name="Batterham P."/>
            <person name="Batzoglou S."/>
            <person name="Begun D."/>
            <person name="Bhutkar A."/>
            <person name="Blanco E."/>
            <person name="Bosak S.A."/>
            <person name="Bradley R.K."/>
            <person name="Brand A.D."/>
            <person name="Brent M.R."/>
            <person name="Brooks A.N."/>
            <person name="Brown R.H."/>
            <person name="Butlin R.K."/>
            <person name="Caggese C."/>
            <person name="Calvi B.R."/>
            <person name="Bernardo de Carvalho A."/>
            <person name="Caspi A."/>
            <person name="Castrezana S."/>
            <person name="Celniker S.E."/>
            <person name="Chang J.L."/>
            <person name="Chapple C."/>
            <person name="Chatterji S."/>
            <person name="Chinwalla A."/>
            <person name="Civetta A."/>
            <person name="Clifton S.W."/>
            <person name="Comeron J.M."/>
            <person name="Costello J.C."/>
            <person name="Coyne J.A."/>
            <person name="Daub J."/>
            <person name="David R.G."/>
            <person name="Delcher A.L."/>
            <person name="Delehaunty K."/>
            <person name="Do C.B."/>
            <person name="Ebling H."/>
            <person name="Edwards K."/>
            <person name="Eickbush T."/>
            <person name="Evans J.D."/>
            <person name="Filipski A."/>
            <person name="Findeiss S."/>
            <person name="Freyhult E."/>
            <person name="Fulton L."/>
            <person name="Fulton R."/>
            <person name="Garcia A.C."/>
            <person name="Gardiner A."/>
            <person name="Garfield D.A."/>
            <person name="Garvin B.E."/>
            <person name="Gibson G."/>
            <person name="Gilbert D."/>
            <person name="Gnerre S."/>
            <person name="Godfrey J."/>
            <person name="Good R."/>
            <person name="Gotea V."/>
            <person name="Gravely B."/>
            <person name="Greenberg A.J."/>
            <person name="Griffiths-Jones S."/>
            <person name="Gross S."/>
            <person name="Guigo R."/>
            <person name="Gustafson E.A."/>
            <person name="Haerty W."/>
            <person name="Hahn M.W."/>
            <person name="Halligan D.L."/>
            <person name="Halpern A.L."/>
            <person name="Halter G.M."/>
            <person name="Han M.V."/>
            <person name="Heger A."/>
            <person name="Hillier L."/>
            <person name="Hinrichs A.S."/>
            <person name="Holmes I."/>
            <person name="Hoskins R.A."/>
            <person name="Hubisz M.J."/>
            <person name="Hultmark D."/>
            <person name="Huntley M.A."/>
            <person name="Jaffe D.B."/>
            <person name="Jagadeeshan S."/>
            <person name="Jeck W.R."/>
            <person name="Johnson J."/>
            <person name="Jones C.D."/>
            <person name="Jordan W.C."/>
            <person name="Karpen G.H."/>
            <person name="Kataoka E."/>
            <person name="Keightley P.D."/>
            <person name="Kheradpour P."/>
            <person name="Kirkness E.F."/>
            <person name="Koerich L.B."/>
            <person name="Kristiansen K."/>
            <person name="Kudrna D."/>
            <person name="Kulathinal R.J."/>
            <person name="Kumar S."/>
            <person name="Kwok R."/>
            <person name="Lander E."/>
            <person name="Langley C.H."/>
            <person name="Lapoint R."/>
            <person name="Lazzaro B.P."/>
            <person name="Lee S.J."/>
            <person name="Levesque L."/>
            <person name="Li R."/>
            <person name="Lin C.F."/>
            <person name="Lin M.F."/>
            <person name="Lindblad-Toh K."/>
            <person name="Llopart A."/>
            <person name="Long M."/>
            <person name="Low L."/>
            <person name="Lozovsky E."/>
            <person name="Lu J."/>
            <person name="Luo M."/>
            <person name="Machado C.A."/>
            <person name="Makalowski W."/>
            <person name="Marzo M."/>
            <person name="Matsuda M."/>
            <person name="Matzkin L."/>
            <person name="McAllister B."/>
            <person name="McBride C.S."/>
            <person name="McKernan B."/>
            <person name="McKernan K."/>
            <person name="Mendez-Lago M."/>
            <person name="Minx P."/>
            <person name="Mollenhauer M.U."/>
            <person name="Montooth K."/>
            <person name="Mount S.M."/>
            <person name="Mu X."/>
            <person name="Myers E."/>
            <person name="Negre B."/>
            <person name="Newfeld S."/>
            <person name="Nielsen R."/>
            <person name="Noor M.A."/>
            <person name="O'Grady P."/>
            <person name="Pachter L."/>
            <person name="Papaceit M."/>
            <person name="Parisi M.J."/>
            <person name="Parisi M."/>
            <person name="Parts L."/>
            <person name="Pedersen J.S."/>
            <person name="Pesole G."/>
            <person name="Phillippy A.M."/>
            <person name="Ponting C.P."/>
            <person name="Pop M."/>
            <person name="Porcelli D."/>
            <person name="Powell J.R."/>
            <person name="Prohaska S."/>
            <person name="Pruitt K."/>
            <person name="Puig M."/>
            <person name="Quesneville H."/>
            <person name="Ram K.R."/>
            <person name="Rand D."/>
            <person name="Rasmussen M.D."/>
            <person name="Reed L.K."/>
            <person name="Reenan R."/>
            <person name="Reily A."/>
            <person name="Remington K.A."/>
            <person name="Rieger T.T."/>
            <person name="Ritchie M.G."/>
            <person name="Robin C."/>
            <person name="Rogers Y.H."/>
            <person name="Rohde C."/>
            <person name="Rozas J."/>
            <person name="Rubenfield M.J."/>
            <person name="Ruiz A."/>
            <person name="Russo S."/>
            <person name="Salzberg S.L."/>
            <person name="Sanchez-Gracia A."/>
            <person name="Saranga D.J."/>
            <person name="Sato H."/>
            <person name="Schaeffer S.W."/>
            <person name="Schatz M.C."/>
            <person name="Schlenke T."/>
            <person name="Schwartz R."/>
            <person name="Segarra C."/>
            <person name="Singh R.S."/>
            <person name="Sirot L."/>
            <person name="Sirota M."/>
            <person name="Sisneros N.B."/>
            <person name="Smith C.D."/>
            <person name="Smith T.F."/>
            <person name="Spieth J."/>
            <person name="Stage D.E."/>
            <person name="Stark A."/>
            <person name="Stephan W."/>
            <person name="Strausberg R.L."/>
            <person name="Strempel S."/>
            <person name="Sturgill D."/>
            <person name="Sutton G."/>
            <person name="Sutton G.G."/>
            <person name="Tao W."/>
            <person name="Teichmann S."/>
            <person name="Tobari Y.N."/>
            <person name="Tomimura Y."/>
            <person name="Tsolas J.M."/>
            <person name="Valente V.L."/>
            <person name="Venter E."/>
            <person name="Venter J.C."/>
            <person name="Vicario S."/>
            <person name="Vieira F.G."/>
            <person name="Vilella A.J."/>
            <person name="Villasante A."/>
            <person name="Walenz B."/>
            <person name="Wang J."/>
            <person name="Wasserman M."/>
            <person name="Watts T."/>
            <person name="Wilson D."/>
            <person name="Wilson R.K."/>
            <person name="Wing R.A."/>
            <person name="Wolfner M.F."/>
            <person name="Wong A."/>
            <person name="Wong G.K."/>
            <person name="Wu C.I."/>
            <person name="Wu G."/>
            <person name="Yamamoto D."/>
            <person name="Yang H.P."/>
            <person name="Yang S.P."/>
            <person name="Yorke J.A."/>
            <person name="Yoshida K."/>
            <person name="Zdobnov E."/>
            <person name="Zhang P."/>
            <person name="Zhang Y."/>
            <person name="Zimin A.V."/>
            <person name="Baldwin J."/>
            <person name="Abdouelleil A."/>
            <person name="Abdulkadir J."/>
            <person name="Abebe A."/>
            <person name="Abera B."/>
            <person name="Abreu J."/>
            <person name="Acer S.C."/>
            <person name="Aftuck L."/>
            <person name="Alexander A."/>
            <person name="An P."/>
            <person name="Anderson E."/>
            <person name="Anderson S."/>
            <person name="Arachi H."/>
            <person name="Azer M."/>
            <person name="Bachantsang P."/>
            <person name="Barry A."/>
            <person name="Bayul T."/>
            <person name="Berlin A."/>
            <person name="Bessette D."/>
            <person name="Bloom T."/>
            <person name="Blye J."/>
            <person name="Boguslavskiy L."/>
            <person name="Bonnet C."/>
            <person name="Boukhgalter B."/>
            <person name="Bourzgui I."/>
            <person name="Brown A."/>
            <person name="Cahill P."/>
            <person name="Channer S."/>
            <person name="Cheshatsang Y."/>
            <person name="Chuda L."/>
            <person name="Citroen M."/>
            <person name="Collymore A."/>
            <person name="Cooke P."/>
            <person name="Costello M."/>
            <person name="D'Aco K."/>
            <person name="Daza R."/>
            <person name="De Haan G."/>
            <person name="DeGray S."/>
            <person name="DeMaso C."/>
            <person name="Dhargay N."/>
            <person name="Dooley K."/>
            <person name="Dooley E."/>
            <person name="Doricent M."/>
            <person name="Dorje P."/>
            <person name="Dorjee K."/>
            <person name="Dupes A."/>
            <person name="Elong R."/>
            <person name="Falk J."/>
            <person name="Farina A."/>
            <person name="Faro S."/>
            <person name="Ferguson D."/>
            <person name="Fisher S."/>
            <person name="Foley C.D."/>
            <person name="Franke A."/>
            <person name="Friedrich D."/>
            <person name="Gadbois L."/>
            <person name="Gearin G."/>
            <person name="Gearin C.R."/>
            <person name="Giannoukos G."/>
            <person name="Goode T."/>
            <person name="Graham J."/>
            <person name="Grandbois E."/>
            <person name="Grewal S."/>
            <person name="Gyaltsen K."/>
            <person name="Hafez N."/>
            <person name="Hagos B."/>
            <person name="Hall J."/>
            <person name="Henson C."/>
            <person name="Hollinger A."/>
            <person name="Honan T."/>
            <person name="Huard M.D."/>
            <person name="Hughes L."/>
            <person name="Hurhula B."/>
            <person name="Husby M.E."/>
            <person name="Kamat A."/>
            <person name="Kanga B."/>
            <person name="Kashin S."/>
            <person name="Khazanovich D."/>
            <person name="Kisner P."/>
            <person name="Lance K."/>
            <person name="Lara M."/>
            <person name="Lee W."/>
            <person name="Lennon N."/>
            <person name="Letendre F."/>
            <person name="LeVine R."/>
            <person name="Lipovsky A."/>
            <person name="Liu X."/>
            <person name="Liu J."/>
            <person name="Liu S."/>
            <person name="Lokyitsang T."/>
            <person name="Lokyitsang Y."/>
            <person name="Lubonja R."/>
            <person name="Lui A."/>
            <person name="MacDonald P."/>
            <person name="Magnisalis V."/>
            <person name="Maru K."/>
            <person name="Matthews C."/>
            <person name="McCusker W."/>
            <person name="McDonough S."/>
            <person name="Mehta T."/>
            <person name="Meldrim J."/>
            <person name="Meneus L."/>
            <person name="Mihai O."/>
            <person name="Mihalev A."/>
            <person name="Mihova T."/>
            <person name="Mittelman R."/>
            <person name="Mlenga V."/>
            <person name="Montmayeur A."/>
            <person name="Mulrain L."/>
            <person name="Navidi A."/>
            <person name="Naylor J."/>
            <person name="Negash T."/>
            <person name="Nguyen T."/>
            <person name="Nguyen N."/>
            <person name="Nicol R."/>
            <person name="Norbu C."/>
            <person name="Norbu N."/>
            <person name="Novod N."/>
            <person name="O'Neill B."/>
            <person name="Osman S."/>
            <person name="Markiewicz E."/>
            <person name="Oyono O.L."/>
            <person name="Patti C."/>
            <person name="Phunkhang P."/>
            <person name="Pierre F."/>
            <person name="Priest M."/>
            <person name="Raghuraman S."/>
            <person name="Rege F."/>
            <person name="Reyes R."/>
            <person name="Rise C."/>
            <person name="Rogov P."/>
            <person name="Ross K."/>
            <person name="Ryan E."/>
            <person name="Settipalli S."/>
            <person name="Shea T."/>
            <person name="Sherpa N."/>
            <person name="Shi L."/>
            <person name="Shih D."/>
            <person name="Sparrow T."/>
            <person name="Spaulding J."/>
            <person name="Stalker J."/>
            <person name="Stange-Thomann N."/>
            <person name="Stavropoulos S."/>
            <person name="Stone C."/>
            <person name="Strader C."/>
            <person name="Tesfaye S."/>
            <person name="Thomson T."/>
            <person name="Thoulutsang Y."/>
            <person name="Thoulutsang D."/>
            <person name="Topham K."/>
            <person name="Topping I."/>
            <person name="Tsamla T."/>
            <person name="Vassiliev H."/>
            <person name="Vo A."/>
            <person name="Wangchuk T."/>
            <person name="Wangdi T."/>
            <person name="Weiand M."/>
            <person name="Wilkinson J."/>
            <person name="Wilson A."/>
            <person name="Yadav S."/>
            <person name="Young G."/>
            <person name="Yu Q."/>
            <person name="Zembek L."/>
            <person name="Zhong D."/>
            <person name="Zimmer A."/>
            <person name="Zwirko Z."/>
            <person name="Jaffe D.B."/>
            <person name="Alvarez P."/>
            <person name="Brockman W."/>
            <person name="Butler J."/>
            <person name="Chin C."/>
            <person name="Gnerre S."/>
            <person name="Grabherr M."/>
            <person name="Kleber M."/>
            <person name="Mauceli E."/>
            <person name="MacCallum I."/>
        </authorList>
    </citation>
    <scope>NUCLEOTIDE SEQUENCE [LARGE SCALE GENOMIC DNA]</scope>
    <source>
        <strain evidence="4">Tucson 14030-0811.24</strain>
    </source>
</reference>
<dbReference type="FunCoup" id="B4NDJ1">
    <property type="interactions" value="480"/>
</dbReference>
<protein>
    <recommendedName>
        <fullName evidence="2">SprT-like domain-containing protein</fullName>
    </recommendedName>
</protein>
<accession>B4NDJ1</accession>
<name>B4NDJ1_DROWI</name>
<gene>
    <name evidence="3" type="primary">Dwil\GK24908</name>
    <name evidence="3" type="ORF">Dwil_GK24908</name>
</gene>
<feature type="compositionally biased region" description="Low complexity" evidence="1">
    <location>
        <begin position="191"/>
        <end position="201"/>
    </location>
</feature>
<dbReference type="eggNOG" id="KOG3854">
    <property type="taxonomic scope" value="Eukaryota"/>
</dbReference>
<dbReference type="STRING" id="7260.B4NDJ1"/>
<feature type="compositionally biased region" description="Acidic residues" evidence="1">
    <location>
        <begin position="202"/>
        <end position="244"/>
    </location>
</feature>
<dbReference type="PANTHER" id="PTHR23099:SF0">
    <property type="entry name" value="GERM CELL NUCLEAR ACIDIC PROTEIN"/>
    <property type="match status" value="1"/>
</dbReference>
<evidence type="ECO:0000259" key="2">
    <source>
        <dbReference type="SMART" id="SM00731"/>
    </source>
</evidence>
<dbReference type="GO" id="GO:0006974">
    <property type="term" value="P:DNA damage response"/>
    <property type="evidence" value="ECO:0007669"/>
    <property type="project" value="UniProtKB-ARBA"/>
</dbReference>
<dbReference type="HOGENOM" id="CLU_024826_0_0_1"/>
<dbReference type="Proteomes" id="UP000007798">
    <property type="component" value="Unassembled WGS sequence"/>
</dbReference>
<feature type="region of interest" description="Disordered" evidence="1">
    <location>
        <begin position="56"/>
        <end position="276"/>
    </location>
</feature>
<keyword evidence="4" id="KW-1185">Reference proteome</keyword>
<dbReference type="AlphaFoldDB" id="B4NDJ1"/>
<feature type="compositionally biased region" description="Basic residues" evidence="1">
    <location>
        <begin position="171"/>
        <end position="181"/>
    </location>
</feature>
<feature type="domain" description="SprT-like" evidence="2">
    <location>
        <begin position="489"/>
        <end position="644"/>
    </location>
</feature>
<evidence type="ECO:0000313" key="4">
    <source>
        <dbReference type="Proteomes" id="UP000007798"/>
    </source>
</evidence>
<feature type="compositionally biased region" description="Polar residues" evidence="1">
    <location>
        <begin position="121"/>
        <end position="140"/>
    </location>
</feature>
<sequence length="699" mass="79086">MSSDGNNDSLVNKLNALDLSLGNTTLEAIAKSDNIKDIDNPVQTDDYEVVDEYDLSLPCKPPPQTATENGNCDDCDEDHGSGNRSNSSSVIFVEDSTDSSVVSIIPPSDTDTSNKEDNEQENAWTTVTISETASDTNSVDCSRVSMQKVVEKSPNKRCLSNGGPTHSSLGRNKRMKRRSEKRKYEPAQPNSSLSSVTSSELFSDDDEQEYEDEEEEAEHEADTEDDETCSEEDDDYSEDADYTDGMELPKWSNRKHRRTLSSTQTASSTSQSSESEINATPCIIYLDLSQPIARVRREPQMDTSIDQNEQLMIKLKKLLGLVAARRRLYNPSDNYSIAEDEEKVSQLESPNSTLPNTNATASITVLTVPASPPPAKTWSTQNLSNSKLISTAELQKKIIDDNVLRINGISYAESQMPIHLRQEPIDLSELPPQTQRDQLCRQHKSCFTYLEQHPLFYNFVESLSPEISLNMCHPLATSYRNKDFQQCKQQLAKILFNMFNHRIFYCGLRPQIIWKRSLTVHSSRLIVSGEQARRSAIIILSESIQQPAVLVKSVLHEMCHAAAFVFNAETGHGDNCRKWSYLAKSLMPELPFVGDCDATYKYSCYLCEATSFGRINFPDDGDDRSHEMQQHLHCSYCQFEVLVEPWQSDFPHSWSCTDPLMTPYKKFIKNNYSKVKEPVTSHNEKMRQLNLEYMQQMSN</sequence>
<proteinExistence type="predicted"/>
<dbReference type="OrthoDB" id="20772at2759"/>
<dbReference type="InParanoid" id="B4NDJ1"/>
<dbReference type="Pfam" id="PF10263">
    <property type="entry name" value="SprT-like"/>
    <property type="match status" value="1"/>
</dbReference>
<dbReference type="EMBL" id="CH964239">
    <property type="protein sequence ID" value="EDW82897.2"/>
    <property type="molecule type" value="Genomic_DNA"/>
</dbReference>
<organism evidence="3 4">
    <name type="scientific">Drosophila willistoni</name>
    <name type="common">Fruit fly</name>
    <dbReference type="NCBI Taxonomy" id="7260"/>
    <lineage>
        <taxon>Eukaryota</taxon>
        <taxon>Metazoa</taxon>
        <taxon>Ecdysozoa</taxon>
        <taxon>Arthropoda</taxon>
        <taxon>Hexapoda</taxon>
        <taxon>Insecta</taxon>
        <taxon>Pterygota</taxon>
        <taxon>Neoptera</taxon>
        <taxon>Endopterygota</taxon>
        <taxon>Diptera</taxon>
        <taxon>Brachycera</taxon>
        <taxon>Muscomorpha</taxon>
        <taxon>Ephydroidea</taxon>
        <taxon>Drosophilidae</taxon>
        <taxon>Drosophila</taxon>
        <taxon>Sophophora</taxon>
    </lineage>
</organism>
<feature type="compositionally biased region" description="Low complexity" evidence="1">
    <location>
        <begin position="261"/>
        <end position="276"/>
    </location>
</feature>
<dbReference type="InterPro" id="IPR006640">
    <property type="entry name" value="SprT-like_domain"/>
</dbReference>
<evidence type="ECO:0000313" key="3">
    <source>
        <dbReference type="EMBL" id="EDW82897.2"/>
    </source>
</evidence>
<dbReference type="GO" id="GO:0005634">
    <property type="term" value="C:nucleus"/>
    <property type="evidence" value="ECO:0007669"/>
    <property type="project" value="TreeGrafter"/>
</dbReference>